<reference evidence="1 2" key="1">
    <citation type="submission" date="2015-10" db="EMBL/GenBank/DDBJ databases">
        <title>Full genome of DAOMC 229536 Phialocephala scopiformis, a fungal endophyte of spruce producing the potent anti-insectan compound rugulosin.</title>
        <authorList>
            <consortium name="DOE Joint Genome Institute"/>
            <person name="Walker A.K."/>
            <person name="Frasz S.L."/>
            <person name="Seifert K.A."/>
            <person name="Miller J.D."/>
            <person name="Mondo S.J."/>
            <person name="Labutti K."/>
            <person name="Lipzen A."/>
            <person name="Dockter R."/>
            <person name="Kennedy M."/>
            <person name="Grigoriev I.V."/>
            <person name="Spatafora J.W."/>
        </authorList>
    </citation>
    <scope>NUCLEOTIDE SEQUENCE [LARGE SCALE GENOMIC DNA]</scope>
    <source>
        <strain evidence="1 2">CBS 120377</strain>
    </source>
</reference>
<gene>
    <name evidence="1" type="ORF">LY89DRAFT_721739</name>
</gene>
<accession>A0A194WYZ0</accession>
<dbReference type="EMBL" id="KQ947423">
    <property type="protein sequence ID" value="KUJ12909.1"/>
    <property type="molecule type" value="Genomic_DNA"/>
</dbReference>
<name>A0A194WYZ0_MOLSC</name>
<sequence>MEGTIAPYKSVWKIIDSKALEKARSDDKYDEFYMIICDSVMRELVTPRVWDRCVTDDQKQSWAEYHVWMFAHAEEEVFPGDTTLIDDLVNRLQLTMNEPRILDVMQELEDNRRAMEQRVTPWAGLERQAKYVRMEQLRKMGPYRYAKFRELKNRESRITALQLERDAEGIKIVELFTTEVNGRPPFNIEFEPTKDSNVFISALSVGLYQVALDLGVTIDMEWYGLDCAILEKKVYGEAAGEPTLLIWAESNHPIDYQAVARDPESFRRPLENAHKVLKFWKWCVEMDHERGIPLTTLQQAHELLKKRGRFKNLWLRDCGEAEESLEDDDEVDDKFTFLYMLTSNFGARSSSSSYTTFQPTQDQHTSSPLKLFLYHPDTTASQSIHHQRYRSVWHTITEATARIGISVSDTIEICKGINEDMKGIKGYEIMSDDQRQCWMEWHLWEEHFSGGPAFPGDKSILTAFYEERKKPHGSNDQVQRAGDIESTLQGFDQCWAWRIAKWEDRKKTMAEYVKDRMQWKEIRAERRLNDPAYVARVAESDAFYKLHPLQLRSRGRRYPTIEIAGDLENETAFKGAAPDSIKKIEAELGLAFDVAWYLEEGVTHRIQAHAPLRDGGLCLKKPEVVKERLERASEALHFWEWCITRDYRARITLTTFPEAYEEIKRAGSEAVKEWKEEKAAFKACTDYDEASFTYAQRMKE</sequence>
<dbReference type="RefSeq" id="XP_018067264.1">
    <property type="nucleotide sequence ID" value="XM_018218668.1"/>
</dbReference>
<dbReference type="AlphaFoldDB" id="A0A194WYZ0"/>
<dbReference type="InParanoid" id="A0A194WYZ0"/>
<dbReference type="GeneID" id="28828394"/>
<proteinExistence type="predicted"/>
<dbReference type="Proteomes" id="UP000070700">
    <property type="component" value="Unassembled WGS sequence"/>
</dbReference>
<dbReference type="KEGG" id="psco:LY89DRAFT_721739"/>
<protein>
    <submittedName>
        <fullName evidence="1">Uncharacterized protein</fullName>
    </submittedName>
</protein>
<evidence type="ECO:0000313" key="2">
    <source>
        <dbReference type="Proteomes" id="UP000070700"/>
    </source>
</evidence>
<organism evidence="1 2">
    <name type="scientific">Mollisia scopiformis</name>
    <name type="common">Conifer needle endophyte fungus</name>
    <name type="synonym">Phialocephala scopiformis</name>
    <dbReference type="NCBI Taxonomy" id="149040"/>
    <lineage>
        <taxon>Eukaryota</taxon>
        <taxon>Fungi</taxon>
        <taxon>Dikarya</taxon>
        <taxon>Ascomycota</taxon>
        <taxon>Pezizomycotina</taxon>
        <taxon>Leotiomycetes</taxon>
        <taxon>Helotiales</taxon>
        <taxon>Mollisiaceae</taxon>
        <taxon>Mollisia</taxon>
    </lineage>
</organism>
<dbReference type="OrthoDB" id="3554075at2759"/>
<evidence type="ECO:0000313" key="1">
    <source>
        <dbReference type="EMBL" id="KUJ12909.1"/>
    </source>
</evidence>
<keyword evidence="2" id="KW-1185">Reference proteome</keyword>